<keyword evidence="2" id="KW-1185">Reference proteome</keyword>
<sequence length="102" mass="10614">MFFMQSPSICSNDSGTYHQNKATSGPSPSAKSPLSPPANNGSGRSGNDTEAPSESSTTPYPTTPTTPSAATVTVTITETVPNSYEQPIWPTTACDNHVLIPV</sequence>
<protein>
    <submittedName>
        <fullName evidence="1">Unnamed protein product</fullName>
    </submittedName>
</protein>
<proteinExistence type="predicted"/>
<dbReference type="Proteomes" id="UP001165064">
    <property type="component" value="Unassembled WGS sequence"/>
</dbReference>
<evidence type="ECO:0000313" key="2">
    <source>
        <dbReference type="Proteomes" id="UP001165064"/>
    </source>
</evidence>
<gene>
    <name evidence="1" type="ORF">Amon02_001268500</name>
</gene>
<organism evidence="1 2">
    <name type="scientific">Ambrosiozyma monospora</name>
    <name type="common">Yeast</name>
    <name type="synonym">Endomycopsis monosporus</name>
    <dbReference type="NCBI Taxonomy" id="43982"/>
    <lineage>
        <taxon>Eukaryota</taxon>
        <taxon>Fungi</taxon>
        <taxon>Dikarya</taxon>
        <taxon>Ascomycota</taxon>
        <taxon>Saccharomycotina</taxon>
        <taxon>Pichiomycetes</taxon>
        <taxon>Pichiales</taxon>
        <taxon>Pichiaceae</taxon>
        <taxon>Ambrosiozyma</taxon>
    </lineage>
</organism>
<reference evidence="1" key="1">
    <citation type="submission" date="2023-04" db="EMBL/GenBank/DDBJ databases">
        <title>Ambrosiozyma monospora NBRC 10751.</title>
        <authorList>
            <person name="Ichikawa N."/>
            <person name="Sato H."/>
            <person name="Tonouchi N."/>
        </authorList>
    </citation>
    <scope>NUCLEOTIDE SEQUENCE</scope>
    <source>
        <strain evidence="1">NBRC 10751</strain>
    </source>
</reference>
<comment type="caution">
    <text evidence="1">The sequence shown here is derived from an EMBL/GenBank/DDBJ whole genome shotgun (WGS) entry which is preliminary data.</text>
</comment>
<name>A0ACB5UA93_AMBMO</name>
<accession>A0ACB5UA93</accession>
<evidence type="ECO:0000313" key="1">
    <source>
        <dbReference type="EMBL" id="GMF06409.1"/>
    </source>
</evidence>
<dbReference type="EMBL" id="BSXS01015142">
    <property type="protein sequence ID" value="GMF06409.1"/>
    <property type="molecule type" value="Genomic_DNA"/>
</dbReference>